<reference evidence="2" key="1">
    <citation type="submission" date="2020-08" db="EMBL/GenBank/DDBJ databases">
        <title>Multicomponent nature underlies the extraordinary mechanical properties of spider dragline silk.</title>
        <authorList>
            <person name="Kono N."/>
            <person name="Nakamura H."/>
            <person name="Mori M."/>
            <person name="Yoshida Y."/>
            <person name="Ohtoshi R."/>
            <person name="Malay A.D."/>
            <person name="Moran D.A.P."/>
            <person name="Tomita M."/>
            <person name="Numata K."/>
            <person name="Arakawa K."/>
        </authorList>
    </citation>
    <scope>NUCLEOTIDE SEQUENCE</scope>
</reference>
<keyword evidence="1" id="KW-0472">Membrane</keyword>
<feature type="transmembrane region" description="Helical" evidence="1">
    <location>
        <begin position="61"/>
        <end position="82"/>
    </location>
</feature>
<keyword evidence="4" id="KW-1185">Reference proteome</keyword>
<accession>A0A8X6N5P9</accession>
<comment type="caution">
    <text evidence="2">The sequence shown here is derived from an EMBL/GenBank/DDBJ whole genome shotgun (WGS) entry which is preliminary data.</text>
</comment>
<feature type="non-terminal residue" evidence="2">
    <location>
        <position position="86"/>
    </location>
</feature>
<sequence length="86" mass="10105">MFTSTLIICSSTEAIYLLYHENLPNIHVAKVHYLSVGFRLFTFILVMFLQYNQKKEGAMNSYTLSIFWILFSVCNFFTSPFFDALR</sequence>
<evidence type="ECO:0000313" key="4">
    <source>
        <dbReference type="Proteomes" id="UP000887013"/>
    </source>
</evidence>
<gene>
    <name evidence="2" type="primary">AVEN_68399_1</name>
    <name evidence="3" type="ORF">NPIL_494961</name>
    <name evidence="2" type="ORF">NPIL_646341</name>
</gene>
<protein>
    <submittedName>
        <fullName evidence="2">Uncharacterized protein</fullName>
    </submittedName>
</protein>
<dbReference type="EMBL" id="BMAW01123414">
    <property type="protein sequence ID" value="GFU03148.1"/>
    <property type="molecule type" value="Genomic_DNA"/>
</dbReference>
<dbReference type="Proteomes" id="UP000887013">
    <property type="component" value="Unassembled WGS sequence"/>
</dbReference>
<name>A0A8X6N5P9_NEPPI</name>
<proteinExistence type="predicted"/>
<feature type="transmembrane region" description="Helical" evidence="1">
    <location>
        <begin position="30"/>
        <end position="49"/>
    </location>
</feature>
<dbReference type="OrthoDB" id="6454482at2759"/>
<keyword evidence="1" id="KW-0812">Transmembrane</keyword>
<keyword evidence="1" id="KW-1133">Transmembrane helix</keyword>
<evidence type="ECO:0000256" key="1">
    <source>
        <dbReference type="SAM" id="Phobius"/>
    </source>
</evidence>
<evidence type="ECO:0000313" key="2">
    <source>
        <dbReference type="EMBL" id="GFS95122.1"/>
    </source>
</evidence>
<dbReference type="AlphaFoldDB" id="A0A8X6N5P9"/>
<dbReference type="EMBL" id="BMAW01100476">
    <property type="protein sequence ID" value="GFS95122.1"/>
    <property type="molecule type" value="Genomic_DNA"/>
</dbReference>
<evidence type="ECO:0000313" key="3">
    <source>
        <dbReference type="EMBL" id="GFU03148.1"/>
    </source>
</evidence>
<organism evidence="2 4">
    <name type="scientific">Nephila pilipes</name>
    <name type="common">Giant wood spider</name>
    <name type="synonym">Nephila maculata</name>
    <dbReference type="NCBI Taxonomy" id="299642"/>
    <lineage>
        <taxon>Eukaryota</taxon>
        <taxon>Metazoa</taxon>
        <taxon>Ecdysozoa</taxon>
        <taxon>Arthropoda</taxon>
        <taxon>Chelicerata</taxon>
        <taxon>Arachnida</taxon>
        <taxon>Araneae</taxon>
        <taxon>Araneomorphae</taxon>
        <taxon>Entelegynae</taxon>
        <taxon>Araneoidea</taxon>
        <taxon>Nephilidae</taxon>
        <taxon>Nephila</taxon>
    </lineage>
</organism>